<name>A0ABQ5FUI0_9ASTR</name>
<protein>
    <submittedName>
        <fullName evidence="2">Uncharacterized protein</fullName>
    </submittedName>
</protein>
<evidence type="ECO:0000313" key="2">
    <source>
        <dbReference type="EMBL" id="GJT67016.1"/>
    </source>
</evidence>
<evidence type="ECO:0000256" key="1">
    <source>
        <dbReference type="SAM" id="MobiDB-lite"/>
    </source>
</evidence>
<reference evidence="2" key="2">
    <citation type="submission" date="2022-01" db="EMBL/GenBank/DDBJ databases">
        <authorList>
            <person name="Yamashiro T."/>
            <person name="Shiraishi A."/>
            <person name="Satake H."/>
            <person name="Nakayama K."/>
        </authorList>
    </citation>
    <scope>NUCLEOTIDE SEQUENCE</scope>
</reference>
<evidence type="ECO:0000313" key="3">
    <source>
        <dbReference type="Proteomes" id="UP001151760"/>
    </source>
</evidence>
<organism evidence="2 3">
    <name type="scientific">Tanacetum coccineum</name>
    <dbReference type="NCBI Taxonomy" id="301880"/>
    <lineage>
        <taxon>Eukaryota</taxon>
        <taxon>Viridiplantae</taxon>
        <taxon>Streptophyta</taxon>
        <taxon>Embryophyta</taxon>
        <taxon>Tracheophyta</taxon>
        <taxon>Spermatophyta</taxon>
        <taxon>Magnoliopsida</taxon>
        <taxon>eudicotyledons</taxon>
        <taxon>Gunneridae</taxon>
        <taxon>Pentapetalae</taxon>
        <taxon>asterids</taxon>
        <taxon>campanulids</taxon>
        <taxon>Asterales</taxon>
        <taxon>Asteraceae</taxon>
        <taxon>Asteroideae</taxon>
        <taxon>Anthemideae</taxon>
        <taxon>Anthemidinae</taxon>
        <taxon>Tanacetum</taxon>
    </lineage>
</organism>
<keyword evidence="3" id="KW-1185">Reference proteome</keyword>
<feature type="compositionally biased region" description="Pro residues" evidence="1">
    <location>
        <begin position="16"/>
        <end position="25"/>
    </location>
</feature>
<feature type="compositionally biased region" description="Basic and acidic residues" evidence="1">
    <location>
        <begin position="30"/>
        <end position="43"/>
    </location>
</feature>
<proteinExistence type="predicted"/>
<sequence>MQGLPTTRSGVVLDGPLPPMPPPYVNPDNAKAKETEVTKDKVQPESSQSTANVQPREFLEMAWSRGKDGPFRQILFVVDFECDLSSTSYLGRPFLRTARTLIDVFSREMSLYVRMRRDWIISEEEPKNAISLSEVVKCDSLTTNGDPITPSLATIPTKEKFNQ</sequence>
<reference evidence="2" key="1">
    <citation type="journal article" date="2022" name="Int. J. Mol. Sci.">
        <title>Draft Genome of Tanacetum Coccineum: Genomic Comparison of Closely Related Tanacetum-Family Plants.</title>
        <authorList>
            <person name="Yamashiro T."/>
            <person name="Shiraishi A."/>
            <person name="Nakayama K."/>
            <person name="Satake H."/>
        </authorList>
    </citation>
    <scope>NUCLEOTIDE SEQUENCE</scope>
</reference>
<gene>
    <name evidence="2" type="ORF">Tco_1018496</name>
</gene>
<dbReference type="EMBL" id="BQNB010017769">
    <property type="protein sequence ID" value="GJT67016.1"/>
    <property type="molecule type" value="Genomic_DNA"/>
</dbReference>
<dbReference type="Proteomes" id="UP001151760">
    <property type="component" value="Unassembled WGS sequence"/>
</dbReference>
<comment type="caution">
    <text evidence="2">The sequence shown here is derived from an EMBL/GenBank/DDBJ whole genome shotgun (WGS) entry which is preliminary data.</text>
</comment>
<feature type="region of interest" description="Disordered" evidence="1">
    <location>
        <begin position="1"/>
        <end position="52"/>
    </location>
</feature>
<accession>A0ABQ5FUI0</accession>